<feature type="domain" description="HTH tetR-type" evidence="4">
    <location>
        <begin position="26"/>
        <end position="86"/>
    </location>
</feature>
<reference evidence="6" key="1">
    <citation type="journal article" date="2019" name="Int. J. Syst. Evol. Microbiol.">
        <title>The Global Catalogue of Microorganisms (GCM) 10K type strain sequencing project: providing services to taxonomists for standard genome sequencing and annotation.</title>
        <authorList>
            <consortium name="The Broad Institute Genomics Platform"/>
            <consortium name="The Broad Institute Genome Sequencing Center for Infectious Disease"/>
            <person name="Wu L."/>
            <person name="Ma J."/>
        </authorList>
    </citation>
    <scope>NUCLEOTIDE SEQUENCE [LARGE SCALE GENOMIC DNA]</scope>
    <source>
        <strain evidence="6">KCTC 52094</strain>
    </source>
</reference>
<evidence type="ECO:0000259" key="4">
    <source>
        <dbReference type="PROSITE" id="PS50977"/>
    </source>
</evidence>
<accession>A0ABV7G389</accession>
<dbReference type="PANTHER" id="PTHR30055">
    <property type="entry name" value="HTH-TYPE TRANSCRIPTIONAL REGULATOR RUTR"/>
    <property type="match status" value="1"/>
</dbReference>
<evidence type="ECO:0000313" key="6">
    <source>
        <dbReference type="Proteomes" id="UP001595593"/>
    </source>
</evidence>
<gene>
    <name evidence="5" type="ORF">ACFOD4_13145</name>
</gene>
<comment type="caution">
    <text evidence="5">The sequence shown here is derived from an EMBL/GenBank/DDBJ whole genome shotgun (WGS) entry which is preliminary data.</text>
</comment>
<dbReference type="RefSeq" id="WP_379597088.1">
    <property type="nucleotide sequence ID" value="NZ_JBHRTN010000012.1"/>
</dbReference>
<evidence type="ECO:0000313" key="5">
    <source>
        <dbReference type="EMBL" id="MFC3126009.1"/>
    </source>
</evidence>
<dbReference type="Gene3D" id="1.10.357.10">
    <property type="entry name" value="Tetracycline Repressor, domain 2"/>
    <property type="match status" value="1"/>
</dbReference>
<protein>
    <submittedName>
        <fullName evidence="5">TetR/AcrR family transcriptional regulator</fullName>
    </submittedName>
</protein>
<evidence type="ECO:0000256" key="2">
    <source>
        <dbReference type="PROSITE-ProRule" id="PRU00335"/>
    </source>
</evidence>
<dbReference type="Pfam" id="PF00440">
    <property type="entry name" value="TetR_N"/>
    <property type="match status" value="1"/>
</dbReference>
<feature type="compositionally biased region" description="Basic and acidic residues" evidence="3">
    <location>
        <begin position="1"/>
        <end position="11"/>
    </location>
</feature>
<feature type="region of interest" description="Disordered" evidence="3">
    <location>
        <begin position="1"/>
        <end position="23"/>
    </location>
</feature>
<dbReference type="InterPro" id="IPR050109">
    <property type="entry name" value="HTH-type_TetR-like_transc_reg"/>
</dbReference>
<organism evidence="5 6">
    <name type="scientific">Teichococcus globiformis</name>
    <dbReference type="NCBI Taxonomy" id="2307229"/>
    <lineage>
        <taxon>Bacteria</taxon>
        <taxon>Pseudomonadati</taxon>
        <taxon>Pseudomonadota</taxon>
        <taxon>Alphaproteobacteria</taxon>
        <taxon>Acetobacterales</taxon>
        <taxon>Roseomonadaceae</taxon>
        <taxon>Roseomonas</taxon>
    </lineage>
</organism>
<dbReference type="PANTHER" id="PTHR30055:SF223">
    <property type="entry name" value="HTH-TYPE TRANSCRIPTIONAL REGULATOR UIDR"/>
    <property type="match status" value="1"/>
</dbReference>
<dbReference type="PRINTS" id="PR00455">
    <property type="entry name" value="HTHTETR"/>
</dbReference>
<dbReference type="PROSITE" id="PS50977">
    <property type="entry name" value="HTH_TETR_2"/>
    <property type="match status" value="1"/>
</dbReference>
<keyword evidence="6" id="KW-1185">Reference proteome</keyword>
<dbReference type="InterPro" id="IPR009057">
    <property type="entry name" value="Homeodomain-like_sf"/>
</dbReference>
<keyword evidence="1 2" id="KW-0238">DNA-binding</keyword>
<dbReference type="InterPro" id="IPR001647">
    <property type="entry name" value="HTH_TetR"/>
</dbReference>
<proteinExistence type="predicted"/>
<name>A0ABV7G389_9PROT</name>
<dbReference type="Proteomes" id="UP001595593">
    <property type="component" value="Unassembled WGS sequence"/>
</dbReference>
<dbReference type="SUPFAM" id="SSF46689">
    <property type="entry name" value="Homeodomain-like"/>
    <property type="match status" value="1"/>
</dbReference>
<dbReference type="EMBL" id="JBHRTN010000012">
    <property type="protein sequence ID" value="MFC3126009.1"/>
    <property type="molecule type" value="Genomic_DNA"/>
</dbReference>
<evidence type="ECO:0000256" key="3">
    <source>
        <dbReference type="SAM" id="MobiDB-lite"/>
    </source>
</evidence>
<feature type="DNA-binding region" description="H-T-H motif" evidence="2">
    <location>
        <begin position="49"/>
        <end position="68"/>
    </location>
</feature>
<evidence type="ECO:0000256" key="1">
    <source>
        <dbReference type="ARBA" id="ARBA00023125"/>
    </source>
</evidence>
<sequence length="211" mass="22682">MQGGHEVKKNWPAEGGDTASRRLSKADRRRQLLDTALVIVREEGADRLTLGHLATRAGVSKPVAYDHFGTRSGLLIELYRWIDVERVNAFREGMRNGERSLEECAGVLAAAYIHCAADKTDEFHAVGAALAGSEEKAKVFQELLDNSVQMFVSVLQPHAALPTPELERRCIGLVGAGEALSAALVRHALTEIEAAQVFAALIRGALGSGTG</sequence>